<dbReference type="Pfam" id="PF00106">
    <property type="entry name" value="adh_short"/>
    <property type="match status" value="1"/>
</dbReference>
<dbReference type="FunFam" id="3.40.50.720:FF:000047">
    <property type="entry name" value="NADP-dependent L-serine/L-allo-threonine dehydrogenase"/>
    <property type="match status" value="1"/>
</dbReference>
<dbReference type="OrthoDB" id="9793825at2"/>
<evidence type="ECO:0000256" key="3">
    <source>
        <dbReference type="RuleBase" id="RU000363"/>
    </source>
</evidence>
<dbReference type="PRINTS" id="PR00080">
    <property type="entry name" value="SDRFAMILY"/>
</dbReference>
<evidence type="ECO:0000256" key="2">
    <source>
        <dbReference type="ARBA" id="ARBA00023002"/>
    </source>
</evidence>
<dbReference type="PANTHER" id="PTHR43115:SF4">
    <property type="entry name" value="DEHYDROGENASE_REDUCTASE SDR FAMILY MEMBER 11"/>
    <property type="match status" value="1"/>
</dbReference>
<comment type="similarity">
    <text evidence="1 3">Belongs to the short-chain dehydrogenases/reductases (SDR) family.</text>
</comment>
<sequence>MTASLKPLVVITGASSGIGAAMAQHFADAGHALLLIARRLDRIEALGLENAMCRSVDVTDIAALRAAVTEAEAAYGPVDLLINNAGLMQLGQLDTQDPTEWQNMFDVNVLALLNATQVVLGGMKARGAGTILNVSSIAGKKSFPNHAAYVGTKFAVSSISENLREEVSGDGVRVMTICPGAVETELLGHTTDQEIIDGYEAWKEDMGGVLVADDIARTALFMYTQPQNVNIRDVVIAATRQPA</sequence>
<dbReference type="PANTHER" id="PTHR43115">
    <property type="entry name" value="DEHYDROGENASE/REDUCTASE SDR FAMILY MEMBER 11"/>
    <property type="match status" value="1"/>
</dbReference>
<dbReference type="Proteomes" id="UP000051681">
    <property type="component" value="Unassembled WGS sequence"/>
</dbReference>
<proteinExistence type="inferred from homology"/>
<dbReference type="EMBL" id="CYSF01000003">
    <property type="protein sequence ID" value="CUH83327.1"/>
    <property type="molecule type" value="Genomic_DNA"/>
</dbReference>
<dbReference type="RefSeq" id="WP_058317488.1">
    <property type="nucleotide sequence ID" value="NZ_CYSF01000003.1"/>
</dbReference>
<dbReference type="GO" id="GO:0031132">
    <property type="term" value="F:serine 3-dehydrogenase activity"/>
    <property type="evidence" value="ECO:0007669"/>
    <property type="project" value="UniProtKB-EC"/>
</dbReference>
<dbReference type="InterPro" id="IPR002347">
    <property type="entry name" value="SDR_fam"/>
</dbReference>
<name>A0A0P1GM96_9RHOB</name>
<dbReference type="InterPro" id="IPR020904">
    <property type="entry name" value="Sc_DH/Rdtase_CS"/>
</dbReference>
<dbReference type="AlphaFoldDB" id="A0A0P1GM96"/>
<dbReference type="PRINTS" id="PR00081">
    <property type="entry name" value="GDHRDH"/>
</dbReference>
<dbReference type="EC" id="1.1.1.276" evidence="4"/>
<evidence type="ECO:0000256" key="1">
    <source>
        <dbReference type="ARBA" id="ARBA00006484"/>
    </source>
</evidence>
<keyword evidence="5" id="KW-1185">Reference proteome</keyword>
<reference evidence="4 5" key="1">
    <citation type="submission" date="2015-09" db="EMBL/GenBank/DDBJ databases">
        <authorList>
            <consortium name="Swine Surveillance"/>
        </authorList>
    </citation>
    <scope>NUCLEOTIDE SEQUENCE [LARGE SCALE GENOMIC DNA]</scope>
    <source>
        <strain evidence="4 5">CECT 8383</strain>
    </source>
</reference>
<gene>
    <name evidence="4" type="primary">sdh</name>
    <name evidence="4" type="ORF">TM5383_00512</name>
</gene>
<dbReference type="PROSITE" id="PS00061">
    <property type="entry name" value="ADH_SHORT"/>
    <property type="match status" value="1"/>
</dbReference>
<protein>
    <submittedName>
        <fullName evidence="4">Serine 3-dehydrogenase</fullName>
        <ecNumber evidence="4">1.1.1.276</ecNumber>
    </submittedName>
</protein>
<dbReference type="STRING" id="340021.TM5383_00512"/>
<organism evidence="4 5">
    <name type="scientific">Thalassovita mediterranea</name>
    <dbReference type="NCBI Taxonomy" id="340021"/>
    <lineage>
        <taxon>Bacteria</taxon>
        <taxon>Pseudomonadati</taxon>
        <taxon>Pseudomonadota</taxon>
        <taxon>Alphaproteobacteria</taxon>
        <taxon>Rhodobacterales</taxon>
        <taxon>Roseobacteraceae</taxon>
        <taxon>Thalassovita</taxon>
    </lineage>
</organism>
<evidence type="ECO:0000313" key="4">
    <source>
        <dbReference type="EMBL" id="CUH83327.1"/>
    </source>
</evidence>
<dbReference type="SUPFAM" id="SSF51735">
    <property type="entry name" value="NAD(P)-binding Rossmann-fold domains"/>
    <property type="match status" value="1"/>
</dbReference>
<accession>A0A0P1GM96</accession>
<dbReference type="InterPro" id="IPR036291">
    <property type="entry name" value="NAD(P)-bd_dom_sf"/>
</dbReference>
<dbReference type="Gene3D" id="3.40.50.720">
    <property type="entry name" value="NAD(P)-binding Rossmann-like Domain"/>
    <property type="match status" value="1"/>
</dbReference>
<keyword evidence="2 4" id="KW-0560">Oxidoreductase</keyword>
<evidence type="ECO:0000313" key="5">
    <source>
        <dbReference type="Proteomes" id="UP000051681"/>
    </source>
</evidence>